<accession>Q6K8M4</accession>
<reference evidence="3" key="1">
    <citation type="journal article" date="2005" name="Nature">
        <title>The map-based sequence of the rice genome.</title>
        <authorList>
            <consortium name="International rice genome sequencing project (IRGSP)"/>
            <person name="Matsumoto T."/>
            <person name="Wu J."/>
            <person name="Kanamori H."/>
            <person name="Katayose Y."/>
            <person name="Fujisawa M."/>
            <person name="Namiki N."/>
            <person name="Mizuno H."/>
            <person name="Yamamoto K."/>
            <person name="Antonio B.A."/>
            <person name="Baba T."/>
            <person name="Sakata K."/>
            <person name="Nagamura Y."/>
            <person name="Aoki H."/>
            <person name="Arikawa K."/>
            <person name="Arita K."/>
            <person name="Bito T."/>
            <person name="Chiden Y."/>
            <person name="Fujitsuka N."/>
            <person name="Fukunaka R."/>
            <person name="Hamada M."/>
            <person name="Harada C."/>
            <person name="Hayashi A."/>
            <person name="Hijishita S."/>
            <person name="Honda M."/>
            <person name="Hosokawa S."/>
            <person name="Ichikawa Y."/>
            <person name="Idonuma A."/>
            <person name="Iijima M."/>
            <person name="Ikeda M."/>
            <person name="Ikeno M."/>
            <person name="Ito K."/>
            <person name="Ito S."/>
            <person name="Ito T."/>
            <person name="Ito Y."/>
            <person name="Ito Y."/>
            <person name="Iwabuchi A."/>
            <person name="Kamiya K."/>
            <person name="Karasawa W."/>
            <person name="Kurita K."/>
            <person name="Katagiri S."/>
            <person name="Kikuta A."/>
            <person name="Kobayashi H."/>
            <person name="Kobayashi N."/>
            <person name="Machita K."/>
            <person name="Maehara T."/>
            <person name="Masukawa M."/>
            <person name="Mizubayashi T."/>
            <person name="Mukai Y."/>
            <person name="Nagasaki H."/>
            <person name="Nagata Y."/>
            <person name="Naito S."/>
            <person name="Nakashima M."/>
            <person name="Nakama Y."/>
            <person name="Nakamichi Y."/>
            <person name="Nakamura M."/>
            <person name="Meguro A."/>
            <person name="Negishi M."/>
            <person name="Ohta I."/>
            <person name="Ohta T."/>
            <person name="Okamoto M."/>
            <person name="Ono N."/>
            <person name="Saji S."/>
            <person name="Sakaguchi M."/>
            <person name="Sakai K."/>
            <person name="Shibata M."/>
            <person name="Shimokawa T."/>
            <person name="Song J."/>
            <person name="Takazaki Y."/>
            <person name="Terasawa K."/>
            <person name="Tsugane M."/>
            <person name="Tsuji K."/>
            <person name="Ueda S."/>
            <person name="Waki K."/>
            <person name="Yamagata H."/>
            <person name="Yamamoto M."/>
            <person name="Yamamoto S."/>
            <person name="Yamane H."/>
            <person name="Yoshiki S."/>
            <person name="Yoshihara R."/>
            <person name="Yukawa K."/>
            <person name="Zhong H."/>
            <person name="Yano M."/>
            <person name="Yuan Q."/>
            <person name="Ouyang S."/>
            <person name="Liu J."/>
            <person name="Jones K.M."/>
            <person name="Gansberger K."/>
            <person name="Moffat K."/>
            <person name="Hill J."/>
            <person name="Bera J."/>
            <person name="Fadrosh D."/>
            <person name="Jin S."/>
            <person name="Johri S."/>
            <person name="Kim M."/>
            <person name="Overton L."/>
            <person name="Reardon M."/>
            <person name="Tsitrin T."/>
            <person name="Vuong H."/>
            <person name="Weaver B."/>
            <person name="Ciecko A."/>
            <person name="Tallon L."/>
            <person name="Jackson J."/>
            <person name="Pai G."/>
            <person name="Aken S.V."/>
            <person name="Utterback T."/>
            <person name="Reidmuller S."/>
            <person name="Feldblyum T."/>
            <person name="Hsiao J."/>
            <person name="Zismann V."/>
            <person name="Iobst S."/>
            <person name="de Vazeille A.R."/>
            <person name="Buell C.R."/>
            <person name="Ying K."/>
            <person name="Li Y."/>
            <person name="Lu T."/>
            <person name="Huang Y."/>
            <person name="Zhao Q."/>
            <person name="Feng Q."/>
            <person name="Zhang L."/>
            <person name="Zhu J."/>
            <person name="Weng Q."/>
            <person name="Mu J."/>
            <person name="Lu Y."/>
            <person name="Fan D."/>
            <person name="Liu Y."/>
            <person name="Guan J."/>
            <person name="Zhang Y."/>
            <person name="Yu S."/>
            <person name="Liu X."/>
            <person name="Zhang Y."/>
            <person name="Hong G."/>
            <person name="Han B."/>
            <person name="Choisne N."/>
            <person name="Demange N."/>
            <person name="Orjeda G."/>
            <person name="Samain S."/>
            <person name="Cattolico L."/>
            <person name="Pelletier E."/>
            <person name="Couloux A."/>
            <person name="Segurens B."/>
            <person name="Wincker P."/>
            <person name="D'Hont A."/>
            <person name="Scarpelli C."/>
            <person name="Weissenbach J."/>
            <person name="Salanoubat M."/>
            <person name="Quetier F."/>
            <person name="Yu Y."/>
            <person name="Kim H.R."/>
            <person name="Rambo T."/>
            <person name="Currie J."/>
            <person name="Collura K."/>
            <person name="Luo M."/>
            <person name="Yang T."/>
            <person name="Ammiraju J.S.S."/>
            <person name="Engler F."/>
            <person name="Soderlund C."/>
            <person name="Wing R.A."/>
            <person name="Palmer L.E."/>
            <person name="de la Bastide M."/>
            <person name="Spiegel L."/>
            <person name="Nascimento L."/>
            <person name="Zutavern T."/>
            <person name="O'Shaughnessy A."/>
            <person name="Dike S."/>
            <person name="Dedhia N."/>
            <person name="Preston R."/>
            <person name="Balija V."/>
            <person name="McCombie W.R."/>
            <person name="Chow T."/>
            <person name="Chen H."/>
            <person name="Chung M."/>
            <person name="Chen C."/>
            <person name="Shaw J."/>
            <person name="Wu H."/>
            <person name="Hsiao K."/>
            <person name="Chao Y."/>
            <person name="Chu M."/>
            <person name="Cheng C."/>
            <person name="Hour A."/>
            <person name="Lee P."/>
            <person name="Lin S."/>
            <person name="Lin Y."/>
            <person name="Liou J."/>
            <person name="Liu S."/>
            <person name="Hsing Y."/>
            <person name="Raghuvanshi S."/>
            <person name="Mohanty A."/>
            <person name="Bharti A.K."/>
            <person name="Gaur A."/>
            <person name="Gupta V."/>
            <person name="Kumar D."/>
            <person name="Ravi V."/>
            <person name="Vij S."/>
            <person name="Kapur A."/>
            <person name="Khurana P."/>
            <person name="Khurana P."/>
            <person name="Khurana J.P."/>
            <person name="Tyagi A.K."/>
            <person name="Gaikwad K."/>
            <person name="Singh A."/>
            <person name="Dalal V."/>
            <person name="Srivastava S."/>
            <person name="Dixit A."/>
            <person name="Pal A.K."/>
            <person name="Ghazi I.A."/>
            <person name="Yadav M."/>
            <person name="Pandit A."/>
            <person name="Bhargava A."/>
            <person name="Sureshbabu K."/>
            <person name="Batra K."/>
            <person name="Sharma T.R."/>
            <person name="Mohapatra T."/>
            <person name="Singh N.K."/>
            <person name="Messing J."/>
            <person name="Nelson A.B."/>
            <person name="Fuks G."/>
            <person name="Kavchok S."/>
            <person name="Keizer G."/>
            <person name="Linton E."/>
            <person name="Llaca V."/>
            <person name="Song R."/>
            <person name="Tanyolac B."/>
            <person name="Young S."/>
            <person name="Ho-Il K."/>
            <person name="Hahn J.H."/>
            <person name="Sangsakoo G."/>
            <person name="Vanavichit A."/>
            <person name="de Mattos Luiz.A.T."/>
            <person name="Zimmer P.D."/>
            <person name="Malone G."/>
            <person name="Dellagostin O."/>
            <person name="de Oliveira A.C."/>
            <person name="Bevan M."/>
            <person name="Bancroft I."/>
            <person name="Minx P."/>
            <person name="Cordum H."/>
            <person name="Wilson R."/>
            <person name="Cheng Z."/>
            <person name="Jin W."/>
            <person name="Jiang J."/>
            <person name="Leong S.A."/>
            <person name="Iwama H."/>
            <person name="Gojobori T."/>
            <person name="Itoh T."/>
            <person name="Niimura Y."/>
            <person name="Fujii Y."/>
            <person name="Habara T."/>
            <person name="Sakai H."/>
            <person name="Sato Y."/>
            <person name="Wilson G."/>
            <person name="Kumar K."/>
            <person name="McCouch S."/>
            <person name="Juretic N."/>
            <person name="Hoen D."/>
            <person name="Wright S."/>
            <person name="Bruskiewich R."/>
            <person name="Bureau T."/>
            <person name="Miyao A."/>
            <person name="Hirochika H."/>
            <person name="Nishikawa T."/>
            <person name="Kadowaki K."/>
            <person name="Sugiura M."/>
            <person name="Burr B."/>
            <person name="Sasaki T."/>
        </authorList>
    </citation>
    <scope>NUCLEOTIDE SEQUENCE [LARGE SCALE GENOMIC DNA]</scope>
    <source>
        <strain evidence="3">cv. Nipponbare</strain>
    </source>
</reference>
<proteinExistence type="predicted"/>
<dbReference type="Proteomes" id="UP000000763">
    <property type="component" value="Chromosome 2"/>
</dbReference>
<gene>
    <name evidence="2" type="primary">OJ1654_A02.10</name>
</gene>
<evidence type="ECO:0000313" key="2">
    <source>
        <dbReference type="EMBL" id="BAD21684.1"/>
    </source>
</evidence>
<reference evidence="3" key="2">
    <citation type="journal article" date="2008" name="Nucleic Acids Res.">
        <title>The rice annotation project database (RAP-DB): 2008 update.</title>
        <authorList>
            <consortium name="The rice annotation project (RAP)"/>
        </authorList>
    </citation>
    <scope>GENOME REANNOTATION</scope>
    <source>
        <strain evidence="3">cv. Nipponbare</strain>
    </source>
</reference>
<feature type="compositionally biased region" description="Basic and acidic residues" evidence="1">
    <location>
        <begin position="123"/>
        <end position="134"/>
    </location>
</feature>
<name>Q6K8M4_ORYSJ</name>
<feature type="region of interest" description="Disordered" evidence="1">
    <location>
        <begin position="58"/>
        <end position="134"/>
    </location>
</feature>
<dbReference type="AlphaFoldDB" id="Q6K8M4"/>
<dbReference type="EMBL" id="AP004123">
    <property type="protein sequence ID" value="BAD21684.1"/>
    <property type="molecule type" value="Genomic_DNA"/>
</dbReference>
<sequence>MFTCLSLERPKNWLQPNISKYIHPIYLPDKLNLHKEQALSNCIDKSIAKRKKNYHRLLPAEEKGAGRGGGLLGRRASGGLAAEREGASRQGGGCPAGRWPVVQEGAREEATGWGGGRQGRKSPAREECGEKGGG</sequence>
<protein>
    <submittedName>
        <fullName evidence="2">Uncharacterized protein</fullName>
    </submittedName>
</protein>
<organism evidence="2 3">
    <name type="scientific">Oryza sativa subsp. japonica</name>
    <name type="common">Rice</name>
    <dbReference type="NCBI Taxonomy" id="39947"/>
    <lineage>
        <taxon>Eukaryota</taxon>
        <taxon>Viridiplantae</taxon>
        <taxon>Streptophyta</taxon>
        <taxon>Embryophyta</taxon>
        <taxon>Tracheophyta</taxon>
        <taxon>Spermatophyta</taxon>
        <taxon>Magnoliopsida</taxon>
        <taxon>Liliopsida</taxon>
        <taxon>Poales</taxon>
        <taxon>Poaceae</taxon>
        <taxon>BOP clade</taxon>
        <taxon>Oryzoideae</taxon>
        <taxon>Oryzeae</taxon>
        <taxon>Oryzinae</taxon>
        <taxon>Oryza</taxon>
        <taxon>Oryza sativa</taxon>
    </lineage>
</organism>
<evidence type="ECO:0000256" key="1">
    <source>
        <dbReference type="SAM" id="MobiDB-lite"/>
    </source>
</evidence>
<evidence type="ECO:0000313" key="3">
    <source>
        <dbReference type="Proteomes" id="UP000000763"/>
    </source>
</evidence>